<dbReference type="Pfam" id="PF02798">
    <property type="entry name" value="GST_N"/>
    <property type="match status" value="1"/>
</dbReference>
<evidence type="ECO:0000256" key="3">
    <source>
        <dbReference type="ARBA" id="ARBA00047960"/>
    </source>
</evidence>
<dbReference type="Proteomes" id="UP001151287">
    <property type="component" value="Unassembled WGS sequence"/>
</dbReference>
<dbReference type="InterPro" id="IPR045074">
    <property type="entry name" value="GST_C_Tau"/>
</dbReference>
<dbReference type="SFLD" id="SFLDS00019">
    <property type="entry name" value="Glutathione_Transferase_(cytos"/>
    <property type="match status" value="1"/>
</dbReference>
<dbReference type="SFLD" id="SFLDG00358">
    <property type="entry name" value="Main_(cytGST)"/>
    <property type="match status" value="1"/>
</dbReference>
<evidence type="ECO:0000259" key="5">
    <source>
        <dbReference type="PROSITE" id="PS50404"/>
    </source>
</evidence>
<dbReference type="FunFam" id="3.40.30.10:FF:000044">
    <property type="entry name" value="Glutathione S-transferase GSTU6"/>
    <property type="match status" value="1"/>
</dbReference>
<dbReference type="InterPro" id="IPR036282">
    <property type="entry name" value="Glutathione-S-Trfase_C_sf"/>
</dbReference>
<name>A0A9Q0CGA6_9POAL</name>
<keyword evidence="1 4" id="KW-0808">Transferase</keyword>
<dbReference type="GO" id="GO:0004364">
    <property type="term" value="F:glutathione transferase activity"/>
    <property type="evidence" value="ECO:0007669"/>
    <property type="project" value="UniProtKB-UniRule"/>
</dbReference>
<dbReference type="InterPro" id="IPR045073">
    <property type="entry name" value="Omega/Tau-like"/>
</dbReference>
<dbReference type="Gene3D" id="3.40.30.10">
    <property type="entry name" value="Glutaredoxin"/>
    <property type="match status" value="1"/>
</dbReference>
<evidence type="ECO:0000256" key="1">
    <source>
        <dbReference type="ARBA" id="ARBA00022679"/>
    </source>
</evidence>
<comment type="caution">
    <text evidence="7">The sequence shown here is derived from an EMBL/GenBank/DDBJ whole genome shotgun (WGS) entry which is preliminary data.</text>
</comment>
<keyword evidence="4" id="KW-0963">Cytoplasm</keyword>
<accession>A0A9Q0CGA6</accession>
<comment type="subcellular location">
    <subcellularLocation>
        <location evidence="4">Cytoplasm</location>
        <location evidence="4">Cytosol</location>
    </subcellularLocation>
</comment>
<feature type="domain" description="GST C-terminal" evidence="6">
    <location>
        <begin position="92"/>
        <end position="218"/>
    </location>
</feature>
<dbReference type="PANTHER" id="PTHR11260">
    <property type="entry name" value="GLUTATHIONE S-TRANSFERASE, GST, SUPERFAMILY, GST DOMAIN CONTAINING"/>
    <property type="match status" value="1"/>
</dbReference>
<dbReference type="PROSITE" id="PS50404">
    <property type="entry name" value="GST_NTER"/>
    <property type="match status" value="1"/>
</dbReference>
<dbReference type="GO" id="GO:0006749">
    <property type="term" value="P:glutathione metabolic process"/>
    <property type="evidence" value="ECO:0007669"/>
    <property type="project" value="InterPro"/>
</dbReference>
<proteinExistence type="inferred from homology"/>
<dbReference type="SUPFAM" id="SSF52833">
    <property type="entry name" value="Thioredoxin-like"/>
    <property type="match status" value="1"/>
</dbReference>
<dbReference type="EMBL" id="JAMQYH010000003">
    <property type="protein sequence ID" value="KAJ1693414.1"/>
    <property type="molecule type" value="Genomic_DNA"/>
</dbReference>
<comment type="similarity">
    <text evidence="2">Belongs to the GST superfamily. Tau family.</text>
</comment>
<dbReference type="InterPro" id="IPR010987">
    <property type="entry name" value="Glutathione-S-Trfase_C-like"/>
</dbReference>
<dbReference type="EC" id="2.5.1.18" evidence="4"/>
<dbReference type="InterPro" id="IPR040079">
    <property type="entry name" value="Glutathione_S-Trfase"/>
</dbReference>
<sequence length="231" mass="25980">MADLGKEVKLVGSTNSLFTSRPRVALNLKGVDYDFLQEKWWQKSDLLLESNPVYKKMPVLIHNNKPVCESMIIVEYIDETWTSKGPSILPSDPYDRAMARFWTAYSEDKFPSLLRVLMGPVPGDIPEAREQFVASLQLLEAALEECSKGKIFFGGDDIGYLDIALGSHFGWIDATEKLAGIRLLEKETVPRLVEWSKHYFAHPAVKDIMPTTEELVAFVTEVKSTLSAPAK</sequence>
<protein>
    <recommendedName>
        <fullName evidence="4">Glutathione S-transferase</fullName>
        <ecNumber evidence="4">2.5.1.18</ecNumber>
    </recommendedName>
</protein>
<dbReference type="InterPro" id="IPR004045">
    <property type="entry name" value="Glutathione_S-Trfase_N"/>
</dbReference>
<dbReference type="Gene3D" id="1.20.1050.10">
    <property type="match status" value="1"/>
</dbReference>
<evidence type="ECO:0000259" key="6">
    <source>
        <dbReference type="PROSITE" id="PS50405"/>
    </source>
</evidence>
<evidence type="ECO:0000256" key="2">
    <source>
        <dbReference type="ARBA" id="ARBA00025743"/>
    </source>
</evidence>
<gene>
    <name evidence="7" type="ORF">LUZ63_010112</name>
</gene>
<keyword evidence="8" id="KW-1185">Reference proteome</keyword>
<evidence type="ECO:0000256" key="4">
    <source>
        <dbReference type="RuleBase" id="RU369102"/>
    </source>
</evidence>
<evidence type="ECO:0000313" key="8">
    <source>
        <dbReference type="Proteomes" id="UP001151287"/>
    </source>
</evidence>
<dbReference type="FunFam" id="1.20.1050.10:FF:000016">
    <property type="entry name" value="Glutathione S-transferase U9"/>
    <property type="match status" value="1"/>
</dbReference>
<evidence type="ECO:0000313" key="7">
    <source>
        <dbReference type="EMBL" id="KAJ1693414.1"/>
    </source>
</evidence>
<dbReference type="GO" id="GO:0005829">
    <property type="term" value="C:cytosol"/>
    <property type="evidence" value="ECO:0007669"/>
    <property type="project" value="UniProtKB-SubCell"/>
</dbReference>
<dbReference type="AlphaFoldDB" id="A0A9Q0CGA6"/>
<dbReference type="GO" id="GO:0009407">
    <property type="term" value="P:toxin catabolic process"/>
    <property type="evidence" value="ECO:0007669"/>
    <property type="project" value="UniProtKB-ARBA"/>
</dbReference>
<organism evidence="7 8">
    <name type="scientific">Rhynchospora breviuscula</name>
    <dbReference type="NCBI Taxonomy" id="2022672"/>
    <lineage>
        <taxon>Eukaryota</taxon>
        <taxon>Viridiplantae</taxon>
        <taxon>Streptophyta</taxon>
        <taxon>Embryophyta</taxon>
        <taxon>Tracheophyta</taxon>
        <taxon>Spermatophyta</taxon>
        <taxon>Magnoliopsida</taxon>
        <taxon>Liliopsida</taxon>
        <taxon>Poales</taxon>
        <taxon>Cyperaceae</taxon>
        <taxon>Cyperoideae</taxon>
        <taxon>Rhynchosporeae</taxon>
        <taxon>Rhynchospora</taxon>
    </lineage>
</organism>
<comment type="catalytic activity">
    <reaction evidence="3 4">
        <text>RX + glutathione = an S-substituted glutathione + a halide anion + H(+)</text>
        <dbReference type="Rhea" id="RHEA:16437"/>
        <dbReference type="ChEBI" id="CHEBI:15378"/>
        <dbReference type="ChEBI" id="CHEBI:16042"/>
        <dbReference type="ChEBI" id="CHEBI:17792"/>
        <dbReference type="ChEBI" id="CHEBI:57925"/>
        <dbReference type="ChEBI" id="CHEBI:90779"/>
        <dbReference type="EC" id="2.5.1.18"/>
    </reaction>
</comment>
<comment type="function">
    <text evidence="4">Is involved in the conjugation of reduced glutathione to a wide number of exogenous and endogenous hydrophobic electrophiles.</text>
</comment>
<reference evidence="7" key="1">
    <citation type="journal article" date="2022" name="Cell">
        <title>Repeat-based holocentromeres influence genome architecture and karyotype evolution.</title>
        <authorList>
            <person name="Hofstatter P.G."/>
            <person name="Thangavel G."/>
            <person name="Lux T."/>
            <person name="Neumann P."/>
            <person name="Vondrak T."/>
            <person name="Novak P."/>
            <person name="Zhang M."/>
            <person name="Costa L."/>
            <person name="Castellani M."/>
            <person name="Scott A."/>
            <person name="Toegelov H."/>
            <person name="Fuchs J."/>
            <person name="Mata-Sucre Y."/>
            <person name="Dias Y."/>
            <person name="Vanzela A.L.L."/>
            <person name="Huettel B."/>
            <person name="Almeida C.C.S."/>
            <person name="Simkova H."/>
            <person name="Souza G."/>
            <person name="Pedrosa-Harand A."/>
            <person name="Macas J."/>
            <person name="Mayer K.F.X."/>
            <person name="Houben A."/>
            <person name="Marques A."/>
        </authorList>
    </citation>
    <scope>NUCLEOTIDE SEQUENCE</scope>
    <source>
        <strain evidence="7">RhyBre1mFocal</strain>
    </source>
</reference>
<dbReference type="OrthoDB" id="4951845at2759"/>
<dbReference type="PROSITE" id="PS50405">
    <property type="entry name" value="GST_CTER"/>
    <property type="match status" value="1"/>
</dbReference>
<dbReference type="Pfam" id="PF13410">
    <property type="entry name" value="GST_C_2"/>
    <property type="match status" value="1"/>
</dbReference>
<dbReference type="CDD" id="cd03185">
    <property type="entry name" value="GST_C_Tau"/>
    <property type="match status" value="1"/>
</dbReference>
<dbReference type="InterPro" id="IPR036249">
    <property type="entry name" value="Thioredoxin-like_sf"/>
</dbReference>
<dbReference type="SUPFAM" id="SSF47616">
    <property type="entry name" value="GST C-terminal domain-like"/>
    <property type="match status" value="1"/>
</dbReference>
<feature type="domain" description="GST N-terminal" evidence="5">
    <location>
        <begin position="6"/>
        <end position="85"/>
    </location>
</feature>
<dbReference type="PANTHER" id="PTHR11260:SF615">
    <property type="entry name" value="GLUTATHIONE S-TRANSFERASE U17"/>
    <property type="match status" value="1"/>
</dbReference>
<dbReference type="CDD" id="cd03058">
    <property type="entry name" value="GST_N_Tau"/>
    <property type="match status" value="1"/>
</dbReference>
<dbReference type="SFLD" id="SFLDG01152">
    <property type="entry name" value="Main.3:_Omega-_and_Tau-like"/>
    <property type="match status" value="1"/>
</dbReference>